<keyword evidence="8" id="KW-0067">ATP-binding</keyword>
<dbReference type="GO" id="GO:0006310">
    <property type="term" value="P:DNA recombination"/>
    <property type="evidence" value="ECO:0007669"/>
    <property type="project" value="UniProtKB-KW"/>
</dbReference>
<proteinExistence type="inferred from homology"/>
<keyword evidence="10" id="KW-0234">DNA repair</keyword>
<reference evidence="14 15" key="1">
    <citation type="submission" date="2019-01" db="EMBL/GenBank/DDBJ databases">
        <authorList>
            <person name="Brito A."/>
        </authorList>
    </citation>
    <scope>NUCLEOTIDE SEQUENCE [LARGE SCALE GENOMIC DNA]</scope>
    <source>
        <strain evidence="14">1</strain>
    </source>
</reference>
<feature type="coiled-coil region" evidence="11">
    <location>
        <begin position="726"/>
        <end position="836"/>
    </location>
</feature>
<comment type="subunit">
    <text evidence="2 11">Heterodimer of SbcC and SbcD.</text>
</comment>
<dbReference type="GO" id="GO:0004519">
    <property type="term" value="F:endonuclease activity"/>
    <property type="evidence" value="ECO:0007669"/>
    <property type="project" value="UniProtKB-KW"/>
</dbReference>
<dbReference type="Gene3D" id="1.10.287.510">
    <property type="entry name" value="Helix hairpin bin"/>
    <property type="match status" value="1"/>
</dbReference>
<evidence type="ECO:0000256" key="2">
    <source>
        <dbReference type="ARBA" id="ARBA00011322"/>
    </source>
</evidence>
<evidence type="ECO:0000256" key="8">
    <source>
        <dbReference type="ARBA" id="ARBA00022840"/>
    </source>
</evidence>
<feature type="coiled-coil region" evidence="11">
    <location>
        <begin position="536"/>
        <end position="661"/>
    </location>
</feature>
<evidence type="ECO:0000259" key="13">
    <source>
        <dbReference type="Pfam" id="PF13476"/>
    </source>
</evidence>
<dbReference type="Pfam" id="PF13476">
    <property type="entry name" value="AAA_23"/>
    <property type="match status" value="1"/>
</dbReference>
<dbReference type="GO" id="GO:0004527">
    <property type="term" value="F:exonuclease activity"/>
    <property type="evidence" value="ECO:0007669"/>
    <property type="project" value="UniProtKB-KW"/>
</dbReference>
<keyword evidence="11" id="KW-0255">Endonuclease</keyword>
<keyword evidence="15" id="KW-1185">Reference proteome</keyword>
<dbReference type="GO" id="GO:0046872">
    <property type="term" value="F:metal ion binding"/>
    <property type="evidence" value="ECO:0007669"/>
    <property type="project" value="UniProtKB-KW"/>
</dbReference>
<evidence type="ECO:0000313" key="15">
    <source>
        <dbReference type="Proteomes" id="UP000320055"/>
    </source>
</evidence>
<keyword evidence="6 11" id="KW-0378">Hydrolase</keyword>
<feature type="domain" description="Rad50/SbcC-type AAA" evidence="13">
    <location>
        <begin position="5"/>
        <end position="219"/>
    </location>
</feature>
<keyword evidence="5" id="KW-0227">DNA damage</keyword>
<keyword evidence="11 14" id="KW-0269">Exonuclease</keyword>
<evidence type="ECO:0000256" key="7">
    <source>
        <dbReference type="ARBA" id="ARBA00022833"/>
    </source>
</evidence>
<organism evidence="14 15">
    <name type="scientific">Hyella patelloides LEGE 07179</name>
    <dbReference type="NCBI Taxonomy" id="945734"/>
    <lineage>
        <taxon>Bacteria</taxon>
        <taxon>Bacillati</taxon>
        <taxon>Cyanobacteriota</taxon>
        <taxon>Cyanophyceae</taxon>
        <taxon>Pleurocapsales</taxon>
        <taxon>Hyellaceae</taxon>
        <taxon>Hyella</taxon>
    </lineage>
</organism>
<keyword evidence="7" id="KW-0862">Zinc</keyword>
<dbReference type="EMBL" id="CAACVJ010000164">
    <property type="protein sequence ID" value="VEP14169.1"/>
    <property type="molecule type" value="Genomic_DNA"/>
</dbReference>
<dbReference type="AlphaFoldDB" id="A0A563VSA3"/>
<name>A0A563VSA3_9CYAN</name>
<evidence type="ECO:0000256" key="10">
    <source>
        <dbReference type="ARBA" id="ARBA00023204"/>
    </source>
</evidence>
<dbReference type="InterPro" id="IPR013134">
    <property type="entry name" value="Zn_hook_RAD50"/>
</dbReference>
<dbReference type="Gene3D" id="3.40.50.300">
    <property type="entry name" value="P-loop containing nucleotide triphosphate hydrolases"/>
    <property type="match status" value="2"/>
</dbReference>
<keyword evidence="4" id="KW-0547">Nucleotide-binding</keyword>
<evidence type="ECO:0000256" key="4">
    <source>
        <dbReference type="ARBA" id="ARBA00022741"/>
    </source>
</evidence>
<keyword evidence="3" id="KW-0479">Metal-binding</keyword>
<evidence type="ECO:0000256" key="9">
    <source>
        <dbReference type="ARBA" id="ARBA00023054"/>
    </source>
</evidence>
<evidence type="ECO:0000256" key="1">
    <source>
        <dbReference type="ARBA" id="ARBA00006930"/>
    </source>
</evidence>
<evidence type="ECO:0000313" key="14">
    <source>
        <dbReference type="EMBL" id="VEP14169.1"/>
    </source>
</evidence>
<gene>
    <name evidence="11" type="primary">sbcC</name>
    <name evidence="14" type="ORF">H1P_2460003</name>
</gene>
<evidence type="ECO:0000256" key="11">
    <source>
        <dbReference type="RuleBase" id="RU363070"/>
    </source>
</evidence>
<feature type="coiled-coil region" evidence="11">
    <location>
        <begin position="254"/>
        <end position="288"/>
    </location>
</feature>
<keyword evidence="11" id="KW-0540">Nuclease</keyword>
<evidence type="ECO:0000259" key="12">
    <source>
        <dbReference type="Pfam" id="PF04423"/>
    </source>
</evidence>
<comment type="function">
    <text evidence="11">SbcCD cleaves DNA hairpin structures. These structures can inhibit DNA replication and are intermediates in certain DNA recombination reactions. The complex acts as a 3'-&gt;5' double strand exonuclease that can open hairpins. It also has a 5' single-strand endonuclease activity.</text>
</comment>
<dbReference type="NCBIfam" id="TIGR00618">
    <property type="entry name" value="sbcc"/>
    <property type="match status" value="1"/>
</dbReference>
<dbReference type="InterPro" id="IPR038729">
    <property type="entry name" value="Rad50/SbcC_AAA"/>
</dbReference>
<feature type="domain" description="Zinc-hook" evidence="12">
    <location>
        <begin position="483"/>
        <end position="529"/>
    </location>
</feature>
<dbReference type="PANTHER" id="PTHR32114:SF2">
    <property type="entry name" value="ABC TRANSPORTER ABCH.3"/>
    <property type="match status" value="1"/>
</dbReference>
<dbReference type="GO" id="GO:0005524">
    <property type="term" value="F:ATP binding"/>
    <property type="evidence" value="ECO:0007669"/>
    <property type="project" value="UniProtKB-KW"/>
</dbReference>
<dbReference type="GO" id="GO:0006260">
    <property type="term" value="P:DNA replication"/>
    <property type="evidence" value="ECO:0007669"/>
    <property type="project" value="UniProtKB-KW"/>
</dbReference>
<evidence type="ECO:0000256" key="6">
    <source>
        <dbReference type="ARBA" id="ARBA00022801"/>
    </source>
</evidence>
<evidence type="ECO:0000256" key="3">
    <source>
        <dbReference type="ARBA" id="ARBA00022723"/>
    </source>
</evidence>
<dbReference type="OrthoDB" id="9795626at2"/>
<keyword evidence="9 11" id="KW-0175">Coiled coil</keyword>
<protein>
    <recommendedName>
        <fullName evidence="11">Nuclease SbcCD subunit C</fullName>
    </recommendedName>
</protein>
<dbReference type="RefSeq" id="WP_144872560.1">
    <property type="nucleotide sequence ID" value="NZ_LR213989.1"/>
</dbReference>
<dbReference type="GO" id="GO:0016887">
    <property type="term" value="F:ATP hydrolysis activity"/>
    <property type="evidence" value="ECO:0007669"/>
    <property type="project" value="InterPro"/>
</dbReference>
<dbReference type="Pfam" id="PF04423">
    <property type="entry name" value="Rad50_zn_hook"/>
    <property type="match status" value="1"/>
</dbReference>
<dbReference type="PANTHER" id="PTHR32114">
    <property type="entry name" value="ABC TRANSPORTER ABCH.3"/>
    <property type="match status" value="1"/>
</dbReference>
<sequence>MIPLQITLKNFLSYRETSLDFRGLHTACICGSNGAGKSSLLEAITWVVWGKTRAATEDDVIHNGAKNVRVDFEFICNNQTYRVIRSRPRGRSGSLEFQIATESGRFRSLTAKGIKATQTEIIACLKLDYDTFINSAYLRQGRADEFMLRRPSDRKQVLADLLKLDRYEELASKAKDSVKEYKGRVEQLEQSVTPLLAEIAQRKVVSQELQKLELQVASLQENQNSDRKQLQQLQTIDHQRQAIEQQFTWQQNQHQNLIKDCDRLIIEINSLEQQQQQLTQLLEQEASIVQGYQQLLTWQQSEKDFAHKFSRYQQLEKQKQLLNQQLLKQKNELNLEIKQTQTRLENIEQQEQEIQDILSRSGEITTALEKLDRSRRQLKELDKRQQYVSPLLQRKNNLQTEIAKEKANLTAKLDQLQISVYQLENEISQVPQMRNAVLTVDAQIGELDKKKTYQKRLEEKGLEKRSCQERLQENQRNYEKQWQELQQKLEMLSVPDAVCPLCEQGLEEHHRYHVVNKTQQQQESVKEQIWIIRERLATCEKELQVYRQEYRAISQDLHEYNNLRQRLGHLEAQLEATEDTYEKLEAAEQEKNRLELSLSSGNYAQELQIYLQQLNEELQILEYDEQTHALVRGEVDRWRWAEIKQAKIEDARKRQAKLSSQKPQLIAKISTLETATERLAIDSEIQQQINQIEDKINSLGYEQSQHQHILDSLRQAQSWHLQYQQLQQAQQQYPQLETKKQELNNLLQLRTQDKVTSQEQLDNYLAQREQVVDYRNEIQTLEQQITQRRYQLDDLISRSGSLKESLVQIDKLTDQHKEIEQQLKDTKKKYRIYQELAQAFGKNGIQALTIENILPQLEAETNQILARLTGNQFHVQFLTQKATKGTSKKKTKLIDTLDILIADAQGTRPYETYSGGEAFRINFSIRLALAKLLAQRSGTSLQMLIVDEGFGTQDPEGCNRLIASINAIASDFACILAVTHMSQFKEAFQTRIEVFKGDKGSVLKVNN</sequence>
<evidence type="ECO:0000256" key="5">
    <source>
        <dbReference type="ARBA" id="ARBA00022763"/>
    </source>
</evidence>
<dbReference type="SUPFAM" id="SSF52540">
    <property type="entry name" value="P-loop containing nucleoside triphosphate hydrolases"/>
    <property type="match status" value="2"/>
</dbReference>
<feature type="coiled-coil region" evidence="11">
    <location>
        <begin position="164"/>
        <end position="229"/>
    </location>
</feature>
<keyword evidence="11" id="KW-0233">DNA recombination</keyword>
<comment type="similarity">
    <text evidence="1 11">Belongs to the SMC family. SbcC subfamily.</text>
</comment>
<feature type="coiled-coil region" evidence="11">
    <location>
        <begin position="312"/>
        <end position="426"/>
    </location>
</feature>
<accession>A0A563VSA3</accession>
<dbReference type="GO" id="GO:0006302">
    <property type="term" value="P:double-strand break repair"/>
    <property type="evidence" value="ECO:0007669"/>
    <property type="project" value="InterPro"/>
</dbReference>
<dbReference type="InterPro" id="IPR027417">
    <property type="entry name" value="P-loop_NTPase"/>
</dbReference>
<keyword evidence="11" id="KW-0235">DNA replication</keyword>
<dbReference type="Proteomes" id="UP000320055">
    <property type="component" value="Unassembled WGS sequence"/>
</dbReference>
<dbReference type="SUPFAM" id="SSF75712">
    <property type="entry name" value="Rad50 coiled-coil Zn hook"/>
    <property type="match status" value="1"/>
</dbReference>
<dbReference type="InterPro" id="IPR004592">
    <property type="entry name" value="SbcC_gammaproteobac_type"/>
</dbReference>